<dbReference type="AlphaFoldDB" id="A0A3L6N072"/>
<organism evidence="2 3">
    <name type="scientific">Fusarium oxysporum f. sp. cepae</name>
    <dbReference type="NCBI Taxonomy" id="396571"/>
    <lineage>
        <taxon>Eukaryota</taxon>
        <taxon>Fungi</taxon>
        <taxon>Dikarya</taxon>
        <taxon>Ascomycota</taxon>
        <taxon>Pezizomycotina</taxon>
        <taxon>Sordariomycetes</taxon>
        <taxon>Hypocreomycetidae</taxon>
        <taxon>Hypocreales</taxon>
        <taxon>Nectriaceae</taxon>
        <taxon>Fusarium</taxon>
        <taxon>Fusarium oxysporum species complex</taxon>
    </lineage>
</organism>
<dbReference type="Proteomes" id="UP000270866">
    <property type="component" value="Unassembled WGS sequence"/>
</dbReference>
<feature type="region of interest" description="Disordered" evidence="1">
    <location>
        <begin position="1"/>
        <end position="48"/>
    </location>
</feature>
<comment type="caution">
    <text evidence="2">The sequence shown here is derived from an EMBL/GenBank/DDBJ whole genome shotgun (WGS) entry which is preliminary data.</text>
</comment>
<proteinExistence type="predicted"/>
<feature type="compositionally biased region" description="Polar residues" evidence="1">
    <location>
        <begin position="39"/>
        <end position="48"/>
    </location>
</feature>
<evidence type="ECO:0000256" key="1">
    <source>
        <dbReference type="SAM" id="MobiDB-lite"/>
    </source>
</evidence>
<evidence type="ECO:0000313" key="2">
    <source>
        <dbReference type="EMBL" id="RKK10726.1"/>
    </source>
</evidence>
<dbReference type="EMBL" id="MRCU01000010">
    <property type="protein sequence ID" value="RKK10726.1"/>
    <property type="molecule type" value="Genomic_DNA"/>
</dbReference>
<reference evidence="2 3" key="1">
    <citation type="journal article" date="2018" name="Sci. Rep.">
        <title>Characterisation of pathogen-specific regions and novel effector candidates in Fusarium oxysporum f. sp. cepae.</title>
        <authorList>
            <person name="Armitage A.D."/>
            <person name="Taylor A."/>
            <person name="Sobczyk M.K."/>
            <person name="Baxter L."/>
            <person name="Greenfield B.P."/>
            <person name="Bates H.J."/>
            <person name="Wilson F."/>
            <person name="Jackson A.C."/>
            <person name="Ott S."/>
            <person name="Harrison R.J."/>
            <person name="Clarkson J.P."/>
        </authorList>
    </citation>
    <scope>NUCLEOTIDE SEQUENCE [LARGE SCALE GENOMIC DNA]</scope>
    <source>
        <strain evidence="2 3">FoC_Fus2</strain>
    </source>
</reference>
<feature type="compositionally biased region" description="Basic residues" evidence="1">
    <location>
        <begin position="22"/>
        <end position="31"/>
    </location>
</feature>
<name>A0A3L6N072_FUSOX</name>
<protein>
    <submittedName>
        <fullName evidence="2">Uncharacterized protein</fullName>
    </submittedName>
</protein>
<gene>
    <name evidence="2" type="ORF">BFJ65_g14721</name>
</gene>
<sequence>MSRHDDDDFACPSAILRPKSSKEKRKEKRKTQRLDALAATSSGRAIGD</sequence>
<accession>A0A3L6N072</accession>
<evidence type="ECO:0000313" key="3">
    <source>
        <dbReference type="Proteomes" id="UP000270866"/>
    </source>
</evidence>